<reference evidence="2 3" key="1">
    <citation type="submission" date="2018-03" db="EMBL/GenBank/DDBJ databases">
        <title>Actinopolyspora mortivallis from Sahara, screening for active biomolecules.</title>
        <authorList>
            <person name="Selama O."/>
            <person name="Wellington E.M.H."/>
            <person name="Hacene H."/>
        </authorList>
    </citation>
    <scope>NUCLEOTIDE SEQUENCE [LARGE SCALE GENOMIC DNA]</scope>
    <source>
        <strain evidence="2 3">M5A</strain>
    </source>
</reference>
<feature type="region of interest" description="Disordered" evidence="1">
    <location>
        <begin position="140"/>
        <end position="182"/>
    </location>
</feature>
<dbReference type="EMBL" id="PVSR01000004">
    <property type="protein sequence ID" value="PRW64429.1"/>
    <property type="molecule type" value="Genomic_DNA"/>
</dbReference>
<organism evidence="2 3">
    <name type="scientific">Actinopolyspora mortivallis</name>
    <dbReference type="NCBI Taxonomy" id="33906"/>
    <lineage>
        <taxon>Bacteria</taxon>
        <taxon>Bacillati</taxon>
        <taxon>Actinomycetota</taxon>
        <taxon>Actinomycetes</taxon>
        <taxon>Actinopolysporales</taxon>
        <taxon>Actinopolysporaceae</taxon>
        <taxon>Actinopolyspora</taxon>
    </lineage>
</organism>
<feature type="compositionally biased region" description="Basic and acidic residues" evidence="1">
    <location>
        <begin position="148"/>
        <end position="158"/>
    </location>
</feature>
<evidence type="ECO:0000256" key="1">
    <source>
        <dbReference type="SAM" id="MobiDB-lite"/>
    </source>
</evidence>
<dbReference type="RefSeq" id="WP_106112876.1">
    <property type="nucleotide sequence ID" value="NZ_PVSR01000004.1"/>
</dbReference>
<dbReference type="InParanoid" id="A0A2T0GZ93"/>
<dbReference type="SUPFAM" id="SSF47598">
    <property type="entry name" value="Ribbon-helix-helix"/>
    <property type="match status" value="1"/>
</dbReference>
<keyword evidence="3" id="KW-1185">Reference proteome</keyword>
<evidence type="ECO:0000313" key="3">
    <source>
        <dbReference type="Proteomes" id="UP000239352"/>
    </source>
</evidence>
<gene>
    <name evidence="2" type="ORF">CEP50_05810</name>
</gene>
<feature type="region of interest" description="Disordered" evidence="1">
    <location>
        <begin position="77"/>
        <end position="103"/>
    </location>
</feature>
<sequence length="182" mass="19542">MDLSAYIDQLREDLTSAASTGDEDTRHAATLLTAALEPAARLTLMNALSDFAAEVTTQLDGRVVDLRLEGRDVRAVVSHPARSRTEAEEESPPPPRGNESGDISRITLRLLNEIKGQAEQAASSQGMSLNAWLARAVQSALHGNRPRGPWDRPPEREGASTAGEAPEDSAAAESRIHGWVRG</sequence>
<dbReference type="InterPro" id="IPR008651">
    <property type="entry name" value="Uncharacterised_HicB"/>
</dbReference>
<dbReference type="GO" id="GO:0006355">
    <property type="term" value="P:regulation of DNA-templated transcription"/>
    <property type="evidence" value="ECO:0007669"/>
    <property type="project" value="InterPro"/>
</dbReference>
<dbReference type="STRING" id="1050202.GCA_000384035_02195"/>
<protein>
    <submittedName>
        <fullName evidence="2">Toxin-antitoxin system HicB family antitoxin</fullName>
    </submittedName>
</protein>
<accession>A0A2T0GZ93</accession>
<dbReference type="AlphaFoldDB" id="A0A2T0GZ93"/>
<proteinExistence type="predicted"/>
<evidence type="ECO:0000313" key="2">
    <source>
        <dbReference type="EMBL" id="PRW64429.1"/>
    </source>
</evidence>
<dbReference type="InterPro" id="IPR010985">
    <property type="entry name" value="Ribbon_hlx_hlx"/>
</dbReference>
<comment type="caution">
    <text evidence="2">The sequence shown here is derived from an EMBL/GenBank/DDBJ whole genome shotgun (WGS) entry which is preliminary data.</text>
</comment>
<name>A0A2T0GZ93_ACTMO</name>
<dbReference type="Proteomes" id="UP000239352">
    <property type="component" value="Unassembled WGS sequence"/>
</dbReference>
<dbReference type="Pfam" id="PF05534">
    <property type="entry name" value="HicB"/>
    <property type="match status" value="1"/>
</dbReference>